<organism evidence="1 2">
    <name type="scientific">Roseateles hydrophilus</name>
    <dbReference type="NCBI Taxonomy" id="2975054"/>
    <lineage>
        <taxon>Bacteria</taxon>
        <taxon>Pseudomonadati</taxon>
        <taxon>Pseudomonadota</taxon>
        <taxon>Betaproteobacteria</taxon>
        <taxon>Burkholderiales</taxon>
        <taxon>Sphaerotilaceae</taxon>
        <taxon>Roseateles</taxon>
    </lineage>
</organism>
<keyword evidence="2" id="KW-1185">Reference proteome</keyword>
<name>A0ACC6CA60_9BURK</name>
<comment type="caution">
    <text evidence="1">The sequence shown here is derived from an EMBL/GenBank/DDBJ whole genome shotgun (WGS) entry which is preliminary data.</text>
</comment>
<dbReference type="Proteomes" id="UP001076464">
    <property type="component" value="Unassembled WGS sequence"/>
</dbReference>
<gene>
    <name evidence="1" type="ORF">NYO99_09935</name>
</gene>
<sequence>MKSLFLAAALVALAATAQASAAREPQTRAEHTVAVMADAGRMSATNLPGAREAGAWTDGGHTAVNPDFDALSAAVEPGQWLLVLGVAGFAAFRPVSRWLRRQEQQRRASALSSTLPRR</sequence>
<reference evidence="1" key="1">
    <citation type="submission" date="2022-08" db="EMBL/GenBank/DDBJ databases">
        <title>Genome sequencing of Pelomonas sp. UHG3.</title>
        <authorList>
            <person name="So Y."/>
        </authorList>
    </citation>
    <scope>NUCLEOTIDE SEQUENCE</scope>
    <source>
        <strain evidence="1">UHG3</strain>
    </source>
</reference>
<evidence type="ECO:0000313" key="1">
    <source>
        <dbReference type="EMBL" id="MCY4745291.1"/>
    </source>
</evidence>
<proteinExistence type="predicted"/>
<protein>
    <submittedName>
        <fullName evidence="1">Uncharacterized protein</fullName>
    </submittedName>
</protein>
<accession>A0ACC6CA60</accession>
<evidence type="ECO:0000313" key="2">
    <source>
        <dbReference type="Proteomes" id="UP001076464"/>
    </source>
</evidence>
<dbReference type="EMBL" id="JAPPUY010000002">
    <property type="protein sequence ID" value="MCY4745291.1"/>
    <property type="molecule type" value="Genomic_DNA"/>
</dbReference>